<dbReference type="AlphaFoldDB" id="A0A0R1LXE4"/>
<dbReference type="Proteomes" id="UP000051955">
    <property type="component" value="Unassembled WGS sequence"/>
</dbReference>
<dbReference type="PANTHER" id="PTHR37299">
    <property type="entry name" value="TRANSCRIPTIONAL REGULATOR-RELATED"/>
    <property type="match status" value="1"/>
</dbReference>
<gene>
    <name evidence="2" type="ORF">FD25_GL001885</name>
</gene>
<dbReference type="SMART" id="SM00850">
    <property type="entry name" value="LytTR"/>
    <property type="match status" value="1"/>
</dbReference>
<dbReference type="InterPro" id="IPR046947">
    <property type="entry name" value="LytR-like"/>
</dbReference>
<keyword evidence="3" id="KW-1185">Reference proteome</keyword>
<protein>
    <submittedName>
        <fullName evidence="2">Response regulator</fullName>
    </submittedName>
</protein>
<dbReference type="PANTHER" id="PTHR37299:SF4">
    <property type="entry name" value="TRANSCRIPTIONAL REGULATOR"/>
    <property type="match status" value="1"/>
</dbReference>
<dbReference type="STRING" id="1423715.FD25_GL001885"/>
<reference evidence="2 3" key="1">
    <citation type="journal article" date="2015" name="Genome Announc.">
        <title>Expanding the biotechnology potential of lactobacilli through comparative genomics of 213 strains and associated genera.</title>
        <authorList>
            <person name="Sun Z."/>
            <person name="Harris H.M."/>
            <person name="McCann A."/>
            <person name="Guo C."/>
            <person name="Argimon S."/>
            <person name="Zhang W."/>
            <person name="Yang X."/>
            <person name="Jeffery I.B."/>
            <person name="Cooney J.C."/>
            <person name="Kagawa T.F."/>
            <person name="Liu W."/>
            <person name="Song Y."/>
            <person name="Salvetti E."/>
            <person name="Wrobel A."/>
            <person name="Rasinkangas P."/>
            <person name="Parkhill J."/>
            <person name="Rea M.C."/>
            <person name="O'Sullivan O."/>
            <person name="Ritari J."/>
            <person name="Douillard F.P."/>
            <person name="Paul Ross R."/>
            <person name="Yang R."/>
            <person name="Briner A.E."/>
            <person name="Felis G.E."/>
            <person name="de Vos W.M."/>
            <person name="Barrangou R."/>
            <person name="Klaenhammer T.R."/>
            <person name="Caufield P.W."/>
            <person name="Cui Y."/>
            <person name="Zhang H."/>
            <person name="O'Toole P.W."/>
        </authorList>
    </citation>
    <scope>NUCLEOTIDE SEQUENCE [LARGE SCALE GENOMIC DNA]</scope>
    <source>
        <strain evidence="2 3">DSM 19394</strain>
    </source>
</reference>
<evidence type="ECO:0000313" key="2">
    <source>
        <dbReference type="EMBL" id="KRK96391.1"/>
    </source>
</evidence>
<dbReference type="Pfam" id="PF04397">
    <property type="entry name" value="LytTR"/>
    <property type="match status" value="1"/>
</dbReference>
<evidence type="ECO:0000313" key="3">
    <source>
        <dbReference type="Proteomes" id="UP000051955"/>
    </source>
</evidence>
<dbReference type="PROSITE" id="PS50930">
    <property type="entry name" value="HTH_LYTTR"/>
    <property type="match status" value="1"/>
</dbReference>
<organism evidence="2 3">
    <name type="scientific">Levilactobacillus acidifarinae DSM 19394 = JCM 15949</name>
    <dbReference type="NCBI Taxonomy" id="1423715"/>
    <lineage>
        <taxon>Bacteria</taxon>
        <taxon>Bacillati</taxon>
        <taxon>Bacillota</taxon>
        <taxon>Bacilli</taxon>
        <taxon>Lactobacillales</taxon>
        <taxon>Lactobacillaceae</taxon>
        <taxon>Levilactobacillus</taxon>
    </lineage>
</organism>
<feature type="domain" description="HTH LytTR-type" evidence="1">
    <location>
        <begin position="45"/>
        <end position="148"/>
    </location>
</feature>
<dbReference type="RefSeq" id="WP_225428529.1">
    <property type="nucleotide sequence ID" value="NZ_AZDV01000003.1"/>
</dbReference>
<dbReference type="GO" id="GO:0003677">
    <property type="term" value="F:DNA binding"/>
    <property type="evidence" value="ECO:0007669"/>
    <property type="project" value="InterPro"/>
</dbReference>
<name>A0A0R1LXE4_9LACO</name>
<comment type="caution">
    <text evidence="2">The sequence shown here is derived from an EMBL/GenBank/DDBJ whole genome shotgun (WGS) entry which is preliminary data.</text>
</comment>
<dbReference type="EMBL" id="AZDV01000003">
    <property type="protein sequence ID" value="KRK96391.1"/>
    <property type="molecule type" value="Genomic_DNA"/>
</dbReference>
<dbReference type="GO" id="GO:0000156">
    <property type="term" value="F:phosphorelay response regulator activity"/>
    <property type="evidence" value="ECO:0007669"/>
    <property type="project" value="InterPro"/>
</dbReference>
<sequence length="153" mass="17130">MTVRVRIEQDDQLTTPEVVLRVPSRTSQTAELVAALQAAVTPQQLRLSQRGQHVSVPLTTILFCEAAGHQVTVHTADQMYTTREPLYKLAEQLPGQFVRASKSAILNSNQVASLTKSLTGNLVKFQQSHKQLYVSRRYYGDLKRVLERKGKLG</sequence>
<dbReference type="Gene3D" id="2.40.50.1020">
    <property type="entry name" value="LytTr DNA-binding domain"/>
    <property type="match status" value="1"/>
</dbReference>
<accession>A0A0R1LXE4</accession>
<dbReference type="PATRIC" id="fig|1423715.3.peg.1934"/>
<evidence type="ECO:0000259" key="1">
    <source>
        <dbReference type="PROSITE" id="PS50930"/>
    </source>
</evidence>
<dbReference type="InterPro" id="IPR007492">
    <property type="entry name" value="LytTR_DNA-bd_dom"/>
</dbReference>
<proteinExistence type="predicted"/>